<reference evidence="10" key="3">
    <citation type="submission" date="2023-05" db="EMBL/GenBank/DDBJ databases">
        <authorList>
            <person name="Smith C.H."/>
        </authorList>
    </citation>
    <scope>NUCLEOTIDE SEQUENCE</scope>
    <source>
        <strain evidence="10">CHS0354</strain>
        <tissue evidence="10">Mantle</tissue>
    </source>
</reference>
<evidence type="ECO:0000256" key="6">
    <source>
        <dbReference type="ARBA" id="ARBA00022827"/>
    </source>
</evidence>
<organism evidence="10 11">
    <name type="scientific">Potamilus streckersoni</name>
    <dbReference type="NCBI Taxonomy" id="2493646"/>
    <lineage>
        <taxon>Eukaryota</taxon>
        <taxon>Metazoa</taxon>
        <taxon>Spiralia</taxon>
        <taxon>Lophotrochozoa</taxon>
        <taxon>Mollusca</taxon>
        <taxon>Bivalvia</taxon>
        <taxon>Autobranchia</taxon>
        <taxon>Heteroconchia</taxon>
        <taxon>Palaeoheterodonta</taxon>
        <taxon>Unionida</taxon>
        <taxon>Unionoidea</taxon>
        <taxon>Unionidae</taxon>
        <taxon>Ambleminae</taxon>
        <taxon>Lampsilini</taxon>
        <taxon>Potamilus</taxon>
    </lineage>
</organism>
<dbReference type="CDD" id="cd03311">
    <property type="entry name" value="CIMS_C_terminal_like"/>
    <property type="match status" value="1"/>
</dbReference>
<accession>A0AAE0T5N2</accession>
<dbReference type="SUPFAM" id="SSF51730">
    <property type="entry name" value="FAD-linked oxidoreductase"/>
    <property type="match status" value="1"/>
</dbReference>
<dbReference type="InterPro" id="IPR003171">
    <property type="entry name" value="Mehydrof_redctse-like"/>
</dbReference>
<comment type="cofactor">
    <cofactor evidence="1">
        <name>Zn(2+)</name>
        <dbReference type="ChEBI" id="CHEBI:29105"/>
    </cofactor>
</comment>
<keyword evidence="11" id="KW-1185">Reference proteome</keyword>
<evidence type="ECO:0000256" key="2">
    <source>
        <dbReference type="ARBA" id="ARBA00001974"/>
    </source>
</evidence>
<reference evidence="10" key="2">
    <citation type="journal article" date="2021" name="Genome Biol. Evol.">
        <title>Developing a high-quality reference genome for a parasitic bivalve with doubly uniparental inheritance (Bivalvia: Unionida).</title>
        <authorList>
            <person name="Smith C.H."/>
        </authorList>
    </citation>
    <scope>NUCLEOTIDE SEQUENCE</scope>
    <source>
        <strain evidence="10">CHS0354</strain>
        <tissue evidence="10">Mantle</tissue>
    </source>
</reference>
<evidence type="ECO:0000256" key="4">
    <source>
        <dbReference type="ARBA" id="ARBA00022630"/>
    </source>
</evidence>
<dbReference type="PANTHER" id="PTHR30519">
    <property type="entry name" value="5-METHYLTETRAHYDROPTEROYLTRIGLUTAMATE--HOMOCYSTEINE METHYLTRANSFERASE"/>
    <property type="match status" value="1"/>
</dbReference>
<evidence type="ECO:0000259" key="9">
    <source>
        <dbReference type="Pfam" id="PF01717"/>
    </source>
</evidence>
<evidence type="ECO:0000256" key="7">
    <source>
        <dbReference type="ARBA" id="ARBA00022833"/>
    </source>
</evidence>
<dbReference type="InterPro" id="IPR029041">
    <property type="entry name" value="FAD-linked_oxidoreductase-like"/>
</dbReference>
<dbReference type="SUPFAM" id="SSF51726">
    <property type="entry name" value="UROD/MetE-like"/>
    <property type="match status" value="1"/>
</dbReference>
<dbReference type="InterPro" id="IPR002629">
    <property type="entry name" value="Met_Synth_C/arc"/>
</dbReference>
<reference evidence="10" key="1">
    <citation type="journal article" date="2021" name="Genome Biol. Evol.">
        <title>A High-Quality Reference Genome for a Parasitic Bivalve with Doubly Uniparental Inheritance (Bivalvia: Unionida).</title>
        <authorList>
            <person name="Smith C.H."/>
        </authorList>
    </citation>
    <scope>NUCLEOTIDE SEQUENCE</scope>
    <source>
        <strain evidence="10">CHS0354</strain>
    </source>
</reference>
<dbReference type="Gene3D" id="3.20.20.220">
    <property type="match status" value="1"/>
</dbReference>
<dbReference type="InterPro" id="IPR038071">
    <property type="entry name" value="UROD/MetE-like_sf"/>
</dbReference>
<dbReference type="CDD" id="cd00537">
    <property type="entry name" value="MTHFR"/>
    <property type="match status" value="1"/>
</dbReference>
<evidence type="ECO:0000256" key="3">
    <source>
        <dbReference type="ARBA" id="ARBA00004777"/>
    </source>
</evidence>
<keyword evidence="6" id="KW-0274">FAD</keyword>
<evidence type="ECO:0000313" key="10">
    <source>
        <dbReference type="EMBL" id="KAK3604206.1"/>
    </source>
</evidence>
<evidence type="ECO:0000256" key="5">
    <source>
        <dbReference type="ARBA" id="ARBA00022723"/>
    </source>
</evidence>
<dbReference type="GO" id="GO:0008270">
    <property type="term" value="F:zinc ion binding"/>
    <property type="evidence" value="ECO:0007669"/>
    <property type="project" value="InterPro"/>
</dbReference>
<dbReference type="Pfam" id="PF01717">
    <property type="entry name" value="Meth_synt_2"/>
    <property type="match status" value="1"/>
</dbReference>
<proteinExistence type="predicted"/>
<dbReference type="EMBL" id="JAEAOA010000186">
    <property type="protein sequence ID" value="KAK3604206.1"/>
    <property type="molecule type" value="Genomic_DNA"/>
</dbReference>
<dbReference type="Proteomes" id="UP001195483">
    <property type="component" value="Unassembled WGS sequence"/>
</dbReference>
<dbReference type="GO" id="GO:0004489">
    <property type="term" value="F:methylenetetrahydrofolate reductase [NAD(P)H] activity"/>
    <property type="evidence" value="ECO:0007669"/>
    <property type="project" value="InterPro"/>
</dbReference>
<keyword evidence="4" id="KW-0285">Flavoprotein</keyword>
<evidence type="ECO:0000256" key="1">
    <source>
        <dbReference type="ARBA" id="ARBA00001947"/>
    </source>
</evidence>
<comment type="pathway">
    <text evidence="3">One-carbon metabolism; tetrahydrofolate interconversion.</text>
</comment>
<evidence type="ECO:0000313" key="11">
    <source>
        <dbReference type="Proteomes" id="UP001195483"/>
    </source>
</evidence>
<name>A0AAE0T5N2_9BIVA</name>
<gene>
    <name evidence="10" type="ORF">CHS0354_002014</name>
</gene>
<keyword evidence="5" id="KW-0479">Metal-binding</keyword>
<comment type="cofactor">
    <cofactor evidence="2">
        <name>FAD</name>
        <dbReference type="ChEBI" id="CHEBI:57692"/>
    </cofactor>
</comment>
<dbReference type="Gene3D" id="3.20.20.210">
    <property type="match status" value="1"/>
</dbReference>
<dbReference type="GO" id="GO:0009086">
    <property type="term" value="P:methionine biosynthetic process"/>
    <property type="evidence" value="ECO:0007669"/>
    <property type="project" value="InterPro"/>
</dbReference>
<protein>
    <recommendedName>
        <fullName evidence="9">Cobalamin-independent methionine synthase MetE C-terminal/archaeal domain-containing protein</fullName>
    </recommendedName>
</protein>
<evidence type="ECO:0000256" key="8">
    <source>
        <dbReference type="ARBA" id="ARBA00023002"/>
    </source>
</evidence>
<keyword evidence="7" id="KW-0862">Zinc</keyword>
<feature type="domain" description="Cobalamin-independent methionine synthase MetE C-terminal/archaeal" evidence="9">
    <location>
        <begin position="1"/>
        <end position="197"/>
    </location>
</feature>
<dbReference type="GO" id="GO:0003871">
    <property type="term" value="F:5-methyltetrahydropteroyltriglutamate-homocysteine S-methyltransferase activity"/>
    <property type="evidence" value="ECO:0007669"/>
    <property type="project" value="InterPro"/>
</dbReference>
<comment type="caution">
    <text evidence="10">The sequence shown here is derived from an EMBL/GenBank/DDBJ whole genome shotgun (WGS) entry which is preliminary data.</text>
</comment>
<keyword evidence="8" id="KW-0560">Oxidoreductase</keyword>
<dbReference type="AlphaFoldDB" id="A0AAE0T5N2"/>
<sequence>MLTGPITILCWSFVRNDISRKEVSYQIALALRDEVKDLENAGITVIQIDEPAIREGLPLRKAEHPDYLKWSVRSFHIAADTVKNSTQIHTHMCYSEFNEMIDRIAALDADVISIEASRSNMELLTAFETFNYPNEIGPGVYDIHSPIVPETNHMVEALKKAAKKISADRLWVNPDCGLKTRGWPETDAAMEHVGDVALWRTLDIYDRLEPDFISVTCNAGGTANGRTEPIVSACCRKYSVPVAPHLTCLGQTTAEIDAVVQHYQSLGIKKIVSLRGDKMSESQSVGDFRHASDLVGYLKTKYNFELYVAGYPESHPESPSVNADIQNMKIKTDAGADHIITQFFFDPDIFLHYRDRLTKAGIKCDVIPGILPIINFPKAVSCSPKCGAGVPTFLHKMFDGVEPASEDHKILAMNVLSHQVTRLMEHGVRRFHFYTLNEITLTSHLCRWLKSAF</sequence>